<gene>
    <name evidence="1" type="ORF">LCGC14_1998080</name>
</gene>
<proteinExistence type="predicted"/>
<name>A0A0F9F3V2_9ZZZZ</name>
<dbReference type="SUPFAM" id="SSF159006">
    <property type="entry name" value="YopX-like"/>
    <property type="match status" value="1"/>
</dbReference>
<accession>A0A0F9F3V2</accession>
<sequence>MEKRFTGEYTRKKEPIYEDDIVMYCWGCATYNGKRIHEYQYHKITFRGLAFRLGQSYNIWSGKDVIKVDKVPEGVLLDDTETDIDGNILLLDDFWKTQPSFSEFLKEEYPGIEKFI</sequence>
<evidence type="ECO:0000313" key="1">
    <source>
        <dbReference type="EMBL" id="KKL81109.1"/>
    </source>
</evidence>
<organism evidence="1">
    <name type="scientific">marine sediment metagenome</name>
    <dbReference type="NCBI Taxonomy" id="412755"/>
    <lineage>
        <taxon>unclassified sequences</taxon>
        <taxon>metagenomes</taxon>
        <taxon>ecological metagenomes</taxon>
    </lineage>
</organism>
<protein>
    <recommendedName>
        <fullName evidence="2">YopX protein domain-containing protein</fullName>
    </recommendedName>
</protein>
<dbReference type="AlphaFoldDB" id="A0A0F9F3V2"/>
<dbReference type="EMBL" id="LAZR01022660">
    <property type="protein sequence ID" value="KKL81109.1"/>
    <property type="molecule type" value="Genomic_DNA"/>
</dbReference>
<comment type="caution">
    <text evidence="1">The sequence shown here is derived from an EMBL/GenBank/DDBJ whole genome shotgun (WGS) entry which is preliminary data.</text>
</comment>
<evidence type="ECO:0008006" key="2">
    <source>
        <dbReference type="Google" id="ProtNLM"/>
    </source>
</evidence>
<reference evidence="1" key="1">
    <citation type="journal article" date="2015" name="Nature">
        <title>Complex archaea that bridge the gap between prokaryotes and eukaryotes.</title>
        <authorList>
            <person name="Spang A."/>
            <person name="Saw J.H."/>
            <person name="Jorgensen S.L."/>
            <person name="Zaremba-Niedzwiedzka K."/>
            <person name="Martijn J."/>
            <person name="Lind A.E."/>
            <person name="van Eijk R."/>
            <person name="Schleper C."/>
            <person name="Guy L."/>
            <person name="Ettema T.J."/>
        </authorList>
    </citation>
    <scope>NUCLEOTIDE SEQUENCE</scope>
</reference>